<dbReference type="RefSeq" id="WP_104421821.1">
    <property type="nucleotide sequence ID" value="NZ_PTJC01000009.1"/>
</dbReference>
<feature type="domain" description="Beta-lactamase-related" evidence="2">
    <location>
        <begin position="37"/>
        <end position="395"/>
    </location>
</feature>
<sequence length="406" mass="44901">MRQFLVTICVCLFITLPVLSQSLTEAGLTADGIQRLEAWLEGEVTERRLPMAEILLYRNGVVGYHHTTGLSDLSSETPLRENQLYHLMSMTKPIVTVAFMMLYEEGHFQLQDKVSTYLPDFADLKVARNATDGLQVATDPATSDVTIQQVLSHTAGFSHGLQGTKLDNEIAAALYYRPHADIASRVNTLATLPLLAQPGEQWIYSTSPDILARLIEVFSGQTVIEFLEDRLFTPLGMDDTGYNIPTESADRLVANHQMADGDLTKAAMQLPSSGNKVFGGSFGLYSTAADYLTFCRMLLNKGELDGTRYLSPKTVELMTMNHVGELRGNGEGFGLGFGIITDVSENGVLGSEGQYFWNGAYSTFFFIDPAENMIAILMSQRSPYSGYHEKMFRQMTYQALGESARK</sequence>
<dbReference type="AlphaFoldDB" id="A0A2S6I0A5"/>
<dbReference type="InterPro" id="IPR050789">
    <property type="entry name" value="Diverse_Enzym_Activities"/>
</dbReference>
<evidence type="ECO:0000313" key="4">
    <source>
        <dbReference type="Proteomes" id="UP000237662"/>
    </source>
</evidence>
<dbReference type="SUPFAM" id="SSF56601">
    <property type="entry name" value="beta-lactamase/transpeptidase-like"/>
    <property type="match status" value="1"/>
</dbReference>
<comment type="caution">
    <text evidence="3">The sequence shown here is derived from an EMBL/GenBank/DDBJ whole genome shotgun (WGS) entry which is preliminary data.</text>
</comment>
<dbReference type="InterPro" id="IPR012338">
    <property type="entry name" value="Beta-lactam/transpept-like"/>
</dbReference>
<dbReference type="Gene3D" id="3.40.710.10">
    <property type="entry name" value="DD-peptidase/beta-lactamase superfamily"/>
    <property type="match status" value="1"/>
</dbReference>
<evidence type="ECO:0000256" key="1">
    <source>
        <dbReference type="SAM" id="SignalP"/>
    </source>
</evidence>
<gene>
    <name evidence="3" type="ORF">CLV84_4265</name>
</gene>
<dbReference type="InterPro" id="IPR001466">
    <property type="entry name" value="Beta-lactam-related"/>
</dbReference>
<dbReference type="OrthoDB" id="1522765at2"/>
<protein>
    <submittedName>
        <fullName evidence="3">CubicO group peptidase (Beta-lactamase class C family)</fullName>
    </submittedName>
</protein>
<feature type="chain" id="PRO_5015397843" evidence="1">
    <location>
        <begin position="21"/>
        <end position="406"/>
    </location>
</feature>
<organism evidence="3 4">
    <name type="scientific">Neolewinella xylanilytica</name>
    <dbReference type="NCBI Taxonomy" id="1514080"/>
    <lineage>
        <taxon>Bacteria</taxon>
        <taxon>Pseudomonadati</taxon>
        <taxon>Bacteroidota</taxon>
        <taxon>Saprospiria</taxon>
        <taxon>Saprospirales</taxon>
        <taxon>Lewinellaceae</taxon>
        <taxon>Neolewinella</taxon>
    </lineage>
</organism>
<feature type="signal peptide" evidence="1">
    <location>
        <begin position="1"/>
        <end position="20"/>
    </location>
</feature>
<dbReference type="PANTHER" id="PTHR43283">
    <property type="entry name" value="BETA-LACTAMASE-RELATED"/>
    <property type="match status" value="1"/>
</dbReference>
<keyword evidence="1" id="KW-0732">Signal</keyword>
<proteinExistence type="predicted"/>
<name>A0A2S6I0A5_9BACT</name>
<dbReference type="Pfam" id="PF00144">
    <property type="entry name" value="Beta-lactamase"/>
    <property type="match status" value="1"/>
</dbReference>
<dbReference type="EMBL" id="PTJC01000009">
    <property type="protein sequence ID" value="PPK84114.1"/>
    <property type="molecule type" value="Genomic_DNA"/>
</dbReference>
<accession>A0A2S6I0A5</accession>
<evidence type="ECO:0000259" key="2">
    <source>
        <dbReference type="Pfam" id="PF00144"/>
    </source>
</evidence>
<keyword evidence="4" id="KW-1185">Reference proteome</keyword>
<evidence type="ECO:0000313" key="3">
    <source>
        <dbReference type="EMBL" id="PPK84114.1"/>
    </source>
</evidence>
<dbReference type="Proteomes" id="UP000237662">
    <property type="component" value="Unassembled WGS sequence"/>
</dbReference>
<dbReference type="PANTHER" id="PTHR43283:SF3">
    <property type="entry name" value="BETA-LACTAMASE FAMILY PROTEIN (AFU_ORTHOLOGUE AFUA_5G07500)"/>
    <property type="match status" value="1"/>
</dbReference>
<reference evidence="3 4" key="1">
    <citation type="submission" date="2018-02" db="EMBL/GenBank/DDBJ databases">
        <title>Genomic Encyclopedia of Archaeal and Bacterial Type Strains, Phase II (KMG-II): from individual species to whole genera.</title>
        <authorList>
            <person name="Goeker M."/>
        </authorList>
    </citation>
    <scope>NUCLEOTIDE SEQUENCE [LARGE SCALE GENOMIC DNA]</scope>
    <source>
        <strain evidence="3 4">DSM 29526</strain>
    </source>
</reference>